<feature type="coiled-coil region" evidence="5">
    <location>
        <begin position="247"/>
        <end position="303"/>
    </location>
</feature>
<dbReference type="InterPro" id="IPR000433">
    <property type="entry name" value="Znf_ZZ"/>
</dbReference>
<name>A0A819X9Y1_9BILA</name>
<evidence type="ECO:0000256" key="5">
    <source>
        <dbReference type="SAM" id="Coils"/>
    </source>
</evidence>
<evidence type="ECO:0000256" key="4">
    <source>
        <dbReference type="PROSITE-ProRule" id="PRU00228"/>
    </source>
</evidence>
<dbReference type="EMBL" id="CAJNOE010000330">
    <property type="protein sequence ID" value="CAF1153325.1"/>
    <property type="molecule type" value="Genomic_DNA"/>
</dbReference>
<dbReference type="SUPFAM" id="SSF57850">
    <property type="entry name" value="RING/U-box"/>
    <property type="match status" value="1"/>
</dbReference>
<evidence type="ECO:0000256" key="2">
    <source>
        <dbReference type="ARBA" id="ARBA00022771"/>
    </source>
</evidence>
<reference evidence="11" key="1">
    <citation type="submission" date="2021-02" db="EMBL/GenBank/DDBJ databases">
        <authorList>
            <person name="Nowell W R."/>
        </authorList>
    </citation>
    <scope>NUCLEOTIDE SEQUENCE</scope>
</reference>
<dbReference type="EMBL" id="CAJOBB010000054">
    <property type="protein sequence ID" value="CAF3535563.1"/>
    <property type="molecule type" value="Genomic_DNA"/>
</dbReference>
<dbReference type="Pfam" id="PF00569">
    <property type="entry name" value="ZZ"/>
    <property type="match status" value="1"/>
</dbReference>
<dbReference type="Proteomes" id="UP000663860">
    <property type="component" value="Unassembled WGS sequence"/>
</dbReference>
<evidence type="ECO:0000259" key="7">
    <source>
        <dbReference type="PROSITE" id="PS50135"/>
    </source>
</evidence>
<evidence type="ECO:0000256" key="6">
    <source>
        <dbReference type="SAM" id="MobiDB-lite"/>
    </source>
</evidence>
<dbReference type="Proteomes" id="UP000663891">
    <property type="component" value="Unassembled WGS sequence"/>
</dbReference>
<evidence type="ECO:0000313" key="11">
    <source>
        <dbReference type="EMBL" id="CAF4138889.1"/>
    </source>
</evidence>
<protein>
    <recommendedName>
        <fullName evidence="7">ZZ-type domain-containing protein</fullName>
    </recommendedName>
</protein>
<evidence type="ECO:0000313" key="8">
    <source>
        <dbReference type="EMBL" id="CAF1153325.1"/>
    </source>
</evidence>
<feature type="domain" description="ZZ-type" evidence="7">
    <location>
        <begin position="161"/>
        <end position="212"/>
    </location>
</feature>
<dbReference type="Proteomes" id="UP000663881">
    <property type="component" value="Unassembled WGS sequence"/>
</dbReference>
<gene>
    <name evidence="8" type="ORF">IZO911_LOCUS25898</name>
    <name evidence="10" type="ORF">KXQ929_LOCUS1902</name>
    <name evidence="11" type="ORF">OKA104_LOCUS37641</name>
    <name evidence="9" type="ORF">VCS650_LOCUS29396</name>
</gene>
<dbReference type="AlphaFoldDB" id="A0A819X9Y1"/>
<proteinExistence type="predicted"/>
<dbReference type="PROSITE" id="PS50135">
    <property type="entry name" value="ZF_ZZ_2"/>
    <property type="match status" value="1"/>
</dbReference>
<accession>A0A819X9Y1</accession>
<dbReference type="GO" id="GO:0008270">
    <property type="term" value="F:zinc ion binding"/>
    <property type="evidence" value="ECO:0007669"/>
    <property type="project" value="UniProtKB-KW"/>
</dbReference>
<dbReference type="InterPro" id="IPR043145">
    <property type="entry name" value="Znf_ZZ_sf"/>
</dbReference>
<dbReference type="SMART" id="SM00291">
    <property type="entry name" value="ZnF_ZZ"/>
    <property type="match status" value="1"/>
</dbReference>
<evidence type="ECO:0000256" key="3">
    <source>
        <dbReference type="ARBA" id="ARBA00022833"/>
    </source>
</evidence>
<evidence type="ECO:0000256" key="1">
    <source>
        <dbReference type="ARBA" id="ARBA00022723"/>
    </source>
</evidence>
<evidence type="ECO:0000313" key="12">
    <source>
        <dbReference type="Proteomes" id="UP000663881"/>
    </source>
</evidence>
<evidence type="ECO:0000313" key="10">
    <source>
        <dbReference type="EMBL" id="CAF3535563.1"/>
    </source>
</evidence>
<keyword evidence="3" id="KW-0862">Zinc</keyword>
<dbReference type="Gene3D" id="3.30.60.90">
    <property type="match status" value="1"/>
</dbReference>
<comment type="caution">
    <text evidence="11">The sequence shown here is derived from an EMBL/GenBank/DDBJ whole genome shotgun (WGS) entry which is preliminary data.</text>
</comment>
<evidence type="ECO:0000313" key="9">
    <source>
        <dbReference type="EMBL" id="CAF1270502.1"/>
    </source>
</evidence>
<organism evidence="11 12">
    <name type="scientific">Adineta steineri</name>
    <dbReference type="NCBI Taxonomy" id="433720"/>
    <lineage>
        <taxon>Eukaryota</taxon>
        <taxon>Metazoa</taxon>
        <taxon>Spiralia</taxon>
        <taxon>Gnathifera</taxon>
        <taxon>Rotifera</taxon>
        <taxon>Eurotatoria</taxon>
        <taxon>Bdelloidea</taxon>
        <taxon>Adinetida</taxon>
        <taxon>Adinetidae</taxon>
        <taxon>Adineta</taxon>
    </lineage>
</organism>
<keyword evidence="5" id="KW-0175">Coiled coil</keyword>
<feature type="region of interest" description="Disordered" evidence="6">
    <location>
        <begin position="59"/>
        <end position="84"/>
    </location>
</feature>
<sequence length="316" mass="35825">MNVVCTSCGGPIPSSLNYYKCRQCVNHFVCQSCEPMDHNRACATFHTLDKKLVSNVQPKTDANNVSSKGSDSQQSKTATSSKPSSIFNSEEYLHNTLGYCGQCSRLVILDREITFQCNQCPNGFGICAECLPLMDTHHPAVHTFSKQPLSHYTNLTHDIYHLDIICNGCSRNGFNGKRYQCEQCPPSYDLCENCFGKEHTHHHLKYIQNPLLHAGNKQVLGLRTLAVAKTNGGDDTNWRDPLTGWTKSDAELVIQQAQQGIDNYNNRLQQIRKINEERKEEENRLARQRLADAERRSEDAIADAWRVVLRPSRFTY</sequence>
<dbReference type="EMBL" id="CAJOAY010006385">
    <property type="protein sequence ID" value="CAF4138889.1"/>
    <property type="molecule type" value="Genomic_DNA"/>
</dbReference>
<dbReference type="EMBL" id="CAJNON010000453">
    <property type="protein sequence ID" value="CAF1270502.1"/>
    <property type="molecule type" value="Genomic_DNA"/>
</dbReference>
<keyword evidence="1" id="KW-0479">Metal-binding</keyword>
<dbReference type="OrthoDB" id="10002971at2759"/>
<dbReference type="Proteomes" id="UP000663868">
    <property type="component" value="Unassembled WGS sequence"/>
</dbReference>
<keyword evidence="2 4" id="KW-0863">Zinc-finger</keyword>